<evidence type="ECO:0000256" key="8">
    <source>
        <dbReference type="ARBA" id="ARBA00023136"/>
    </source>
</evidence>
<dbReference type="GO" id="GO:0043952">
    <property type="term" value="P:protein transport by the Sec complex"/>
    <property type="evidence" value="ECO:0007669"/>
    <property type="project" value="UniProtKB-UniRule"/>
</dbReference>
<dbReference type="GeneID" id="78524944"/>
<dbReference type="PROSITE" id="PS01067">
    <property type="entry name" value="SECE_SEC61G"/>
    <property type="match status" value="1"/>
</dbReference>
<dbReference type="GO" id="GO:0009306">
    <property type="term" value="P:protein secretion"/>
    <property type="evidence" value="ECO:0007669"/>
    <property type="project" value="UniProtKB-UniRule"/>
</dbReference>
<keyword evidence="8 9" id="KW-0472">Membrane</keyword>
<dbReference type="AlphaFoldDB" id="A0A1Q6R7T0"/>
<keyword evidence="6 9" id="KW-1133">Transmembrane helix</keyword>
<proteinExistence type="inferred from homology"/>
<dbReference type="PANTHER" id="PTHR33910">
    <property type="entry name" value="PROTEIN TRANSLOCASE SUBUNIT SECE"/>
    <property type="match status" value="1"/>
</dbReference>
<reference evidence="10 11" key="1">
    <citation type="journal article" date="2016" name="Nat. Biotechnol.">
        <title>Measurement of bacterial replication rates in microbial communities.</title>
        <authorList>
            <person name="Brown C.T."/>
            <person name="Olm M.R."/>
            <person name="Thomas B.C."/>
            <person name="Banfield J.F."/>
        </authorList>
    </citation>
    <scope>NUCLEOTIDE SEQUENCE [LARGE SCALE GENOMIC DNA]</scope>
    <source>
        <strain evidence="10">46_33</strain>
    </source>
</reference>
<comment type="similarity">
    <text evidence="9">Belongs to the SecE/SEC61-gamma family.</text>
</comment>
<evidence type="ECO:0000313" key="11">
    <source>
        <dbReference type="Proteomes" id="UP000186777"/>
    </source>
</evidence>
<keyword evidence="4 9" id="KW-0812">Transmembrane</keyword>
<dbReference type="PANTHER" id="PTHR33910:SF1">
    <property type="entry name" value="PROTEIN TRANSLOCASE SUBUNIT SECE"/>
    <property type="match status" value="1"/>
</dbReference>
<sequence>MAVPETTDTENKGFSITTFLSETKVELKKVTWPTKQELIANTIVVIIAVVLCAALIWIIDSIFSMLFRMILQ</sequence>
<evidence type="ECO:0000256" key="1">
    <source>
        <dbReference type="ARBA" id="ARBA00004370"/>
    </source>
</evidence>
<dbReference type="HAMAP" id="MF_00422">
    <property type="entry name" value="SecE"/>
    <property type="match status" value="1"/>
</dbReference>
<keyword evidence="3 9" id="KW-1003">Cell membrane</keyword>
<gene>
    <name evidence="9" type="primary">secE</name>
    <name evidence="10" type="ORF">BHW43_03465</name>
</gene>
<keyword evidence="7 9" id="KW-0811">Translocation</keyword>
<comment type="function">
    <text evidence="9">Essential subunit of the Sec protein translocation channel SecYEG. Clamps together the 2 halves of SecY. May contact the channel plug during translocation.</text>
</comment>
<organism evidence="10 11">
    <name type="scientific">Phascolarctobacterium succinatutens</name>
    <dbReference type="NCBI Taxonomy" id="626940"/>
    <lineage>
        <taxon>Bacteria</taxon>
        <taxon>Bacillati</taxon>
        <taxon>Bacillota</taxon>
        <taxon>Negativicutes</taxon>
        <taxon>Acidaminococcales</taxon>
        <taxon>Acidaminococcaceae</taxon>
        <taxon>Phascolarctobacterium</taxon>
    </lineage>
</organism>
<dbReference type="Pfam" id="PF00584">
    <property type="entry name" value="SecE"/>
    <property type="match status" value="1"/>
</dbReference>
<dbReference type="PRINTS" id="PR01650">
    <property type="entry name" value="SECETRNLCASE"/>
</dbReference>
<evidence type="ECO:0000256" key="3">
    <source>
        <dbReference type="ARBA" id="ARBA00022475"/>
    </source>
</evidence>
<dbReference type="GO" id="GO:0006605">
    <property type="term" value="P:protein targeting"/>
    <property type="evidence" value="ECO:0007669"/>
    <property type="project" value="UniProtKB-UniRule"/>
</dbReference>
<dbReference type="InterPro" id="IPR005807">
    <property type="entry name" value="SecE_bac"/>
</dbReference>
<feature type="transmembrane region" description="Helical" evidence="9">
    <location>
        <begin position="38"/>
        <end position="59"/>
    </location>
</feature>
<dbReference type="Gene3D" id="1.20.5.1030">
    <property type="entry name" value="Preprotein translocase secy subunit"/>
    <property type="match status" value="1"/>
</dbReference>
<keyword evidence="5 9" id="KW-0653">Protein transport</keyword>
<evidence type="ECO:0000256" key="5">
    <source>
        <dbReference type="ARBA" id="ARBA00022927"/>
    </source>
</evidence>
<comment type="subcellular location">
    <subcellularLocation>
        <location evidence="9">Cell membrane</location>
        <topology evidence="9">Single-pass membrane protein</topology>
    </subcellularLocation>
    <subcellularLocation>
        <location evidence="1">Membrane</location>
    </subcellularLocation>
</comment>
<dbReference type="GO" id="GO:0005886">
    <property type="term" value="C:plasma membrane"/>
    <property type="evidence" value="ECO:0007669"/>
    <property type="project" value="UniProtKB-SubCell"/>
</dbReference>
<dbReference type="InterPro" id="IPR001901">
    <property type="entry name" value="Translocase_SecE/Sec61-g"/>
</dbReference>
<dbReference type="NCBIfam" id="TIGR00964">
    <property type="entry name" value="secE_bact"/>
    <property type="match status" value="1"/>
</dbReference>
<dbReference type="GO" id="GO:0008320">
    <property type="term" value="F:protein transmembrane transporter activity"/>
    <property type="evidence" value="ECO:0007669"/>
    <property type="project" value="UniProtKB-UniRule"/>
</dbReference>
<evidence type="ECO:0000256" key="9">
    <source>
        <dbReference type="HAMAP-Rule" id="MF_00422"/>
    </source>
</evidence>
<name>A0A1Q6R7T0_9FIRM</name>
<evidence type="ECO:0000256" key="4">
    <source>
        <dbReference type="ARBA" id="ARBA00022692"/>
    </source>
</evidence>
<comment type="subunit">
    <text evidence="9">Component of the Sec protein translocase complex. Heterotrimer consisting of SecY, SecE and SecG subunits. The heterotrimers can form oligomers, although 1 heterotrimer is thought to be able to translocate proteins. Interacts with the ribosome. Interacts with SecDF, and other proteins may be involved. Interacts with SecA.</text>
</comment>
<evidence type="ECO:0000256" key="2">
    <source>
        <dbReference type="ARBA" id="ARBA00022448"/>
    </source>
</evidence>
<dbReference type="EMBL" id="MNTG01000018">
    <property type="protein sequence ID" value="OLA38412.1"/>
    <property type="molecule type" value="Genomic_DNA"/>
</dbReference>
<protein>
    <recommendedName>
        <fullName evidence="9">Protein translocase subunit SecE</fullName>
    </recommendedName>
</protein>
<accession>A0A1Q6R7T0</accession>
<dbReference type="Proteomes" id="UP000186777">
    <property type="component" value="Unassembled WGS sequence"/>
</dbReference>
<dbReference type="InterPro" id="IPR038379">
    <property type="entry name" value="SecE_sf"/>
</dbReference>
<evidence type="ECO:0000313" key="10">
    <source>
        <dbReference type="EMBL" id="OLA38412.1"/>
    </source>
</evidence>
<evidence type="ECO:0000256" key="6">
    <source>
        <dbReference type="ARBA" id="ARBA00022989"/>
    </source>
</evidence>
<dbReference type="GO" id="GO:0065002">
    <property type="term" value="P:intracellular protein transmembrane transport"/>
    <property type="evidence" value="ECO:0007669"/>
    <property type="project" value="UniProtKB-UniRule"/>
</dbReference>
<evidence type="ECO:0000256" key="7">
    <source>
        <dbReference type="ARBA" id="ARBA00023010"/>
    </source>
</evidence>
<comment type="caution">
    <text evidence="10">The sequence shown here is derived from an EMBL/GenBank/DDBJ whole genome shotgun (WGS) entry which is preliminary data.</text>
</comment>
<dbReference type="STRING" id="626940.BHW43_03465"/>
<dbReference type="RefSeq" id="WP_009145198.1">
    <property type="nucleotide sequence ID" value="NZ_CABKPS010000031.1"/>
</dbReference>
<keyword evidence="2 9" id="KW-0813">Transport</keyword>